<gene>
    <name evidence="4" type="ORF">ZOSMA_2G03320</name>
</gene>
<keyword evidence="5" id="KW-1185">Reference proteome</keyword>
<keyword evidence="2" id="KW-1133">Transmembrane helix</keyword>
<evidence type="ECO:0000256" key="2">
    <source>
        <dbReference type="SAM" id="Phobius"/>
    </source>
</evidence>
<name>A0A0K9PBH9_ZOSMR</name>
<proteinExistence type="predicted"/>
<evidence type="ECO:0000313" key="5">
    <source>
        <dbReference type="Proteomes" id="UP000036987"/>
    </source>
</evidence>
<evidence type="ECO:0000313" key="4">
    <source>
        <dbReference type="EMBL" id="KMZ66316.1"/>
    </source>
</evidence>
<evidence type="ECO:0000256" key="1">
    <source>
        <dbReference type="SAM" id="MobiDB-lite"/>
    </source>
</evidence>
<accession>A0A0K9PBH9</accession>
<dbReference type="AlphaFoldDB" id="A0A0K9PBH9"/>
<sequence>MAIPAGTTATVTLRTAEIPIFFCSQRNLNTAIIVSLPKSRRRRICAVQETKEPSTSSSSDSKLTEEETTEKYGLEVGLWKIFFTSKDGDSGGDGKGKTRKTDKAKDLLAKYGGAYLLTSISLSLVSFSLCYILVNAGIDVPGLLLKVGISVDETGGKVGKLALAYAAHKAASPIRFPPTVALTPVVAGWIGKVKDGNTVTENENDIVE</sequence>
<organism evidence="4 5">
    <name type="scientific">Zostera marina</name>
    <name type="common">Eelgrass</name>
    <dbReference type="NCBI Taxonomy" id="29655"/>
    <lineage>
        <taxon>Eukaryota</taxon>
        <taxon>Viridiplantae</taxon>
        <taxon>Streptophyta</taxon>
        <taxon>Embryophyta</taxon>
        <taxon>Tracheophyta</taxon>
        <taxon>Spermatophyta</taxon>
        <taxon>Magnoliopsida</taxon>
        <taxon>Liliopsida</taxon>
        <taxon>Zosteraceae</taxon>
        <taxon>Zostera</taxon>
    </lineage>
</organism>
<keyword evidence="2" id="KW-0472">Membrane</keyword>
<dbReference type="OrthoDB" id="426386at2759"/>
<feature type="region of interest" description="Disordered" evidence="1">
    <location>
        <begin position="47"/>
        <end position="66"/>
    </location>
</feature>
<comment type="caution">
    <text evidence="4">The sequence shown here is derived from an EMBL/GenBank/DDBJ whole genome shotgun (WGS) entry which is preliminary data.</text>
</comment>
<keyword evidence="2" id="KW-0812">Transmembrane</keyword>
<protein>
    <recommendedName>
        <fullName evidence="3">DUF1279 domain-containing protein</fullName>
    </recommendedName>
</protein>
<dbReference type="InterPro" id="IPR045866">
    <property type="entry name" value="FAM210A/B-like"/>
</dbReference>
<feature type="domain" description="DUF1279" evidence="3">
    <location>
        <begin position="103"/>
        <end position="185"/>
    </location>
</feature>
<reference evidence="5" key="1">
    <citation type="journal article" date="2016" name="Nature">
        <title>The genome of the seagrass Zostera marina reveals angiosperm adaptation to the sea.</title>
        <authorList>
            <person name="Olsen J.L."/>
            <person name="Rouze P."/>
            <person name="Verhelst B."/>
            <person name="Lin Y.-C."/>
            <person name="Bayer T."/>
            <person name="Collen J."/>
            <person name="Dattolo E."/>
            <person name="De Paoli E."/>
            <person name="Dittami S."/>
            <person name="Maumus F."/>
            <person name="Michel G."/>
            <person name="Kersting A."/>
            <person name="Lauritano C."/>
            <person name="Lohaus R."/>
            <person name="Toepel M."/>
            <person name="Tonon T."/>
            <person name="Vanneste K."/>
            <person name="Amirebrahimi M."/>
            <person name="Brakel J."/>
            <person name="Bostroem C."/>
            <person name="Chovatia M."/>
            <person name="Grimwood J."/>
            <person name="Jenkins J.W."/>
            <person name="Jueterbock A."/>
            <person name="Mraz A."/>
            <person name="Stam W.T."/>
            <person name="Tice H."/>
            <person name="Bornberg-Bauer E."/>
            <person name="Green P.J."/>
            <person name="Pearson G.A."/>
            <person name="Procaccini G."/>
            <person name="Duarte C.M."/>
            <person name="Schmutz J."/>
            <person name="Reusch T.B.H."/>
            <person name="Van de Peer Y."/>
        </authorList>
    </citation>
    <scope>NUCLEOTIDE SEQUENCE [LARGE SCALE GENOMIC DNA]</scope>
    <source>
        <strain evidence="5">cv. Finnish</strain>
    </source>
</reference>
<dbReference type="Pfam" id="PF06916">
    <property type="entry name" value="FAM210A-B_dom"/>
    <property type="match status" value="1"/>
</dbReference>
<dbReference type="PANTHER" id="PTHR21377:SF20">
    <property type="entry name" value="OS04G0416000 PROTEIN"/>
    <property type="match status" value="1"/>
</dbReference>
<evidence type="ECO:0000259" key="3">
    <source>
        <dbReference type="Pfam" id="PF06916"/>
    </source>
</evidence>
<feature type="transmembrane region" description="Helical" evidence="2">
    <location>
        <begin position="113"/>
        <end position="134"/>
    </location>
</feature>
<dbReference type="OMA" id="WNTRDTK"/>
<dbReference type="PANTHER" id="PTHR21377">
    <property type="entry name" value="PROTEIN FAM210B, MITOCHONDRIAL"/>
    <property type="match status" value="1"/>
</dbReference>
<dbReference type="Proteomes" id="UP000036987">
    <property type="component" value="Unassembled WGS sequence"/>
</dbReference>
<dbReference type="EMBL" id="LFYR01000981">
    <property type="protein sequence ID" value="KMZ66316.1"/>
    <property type="molecule type" value="Genomic_DNA"/>
</dbReference>
<dbReference type="InterPro" id="IPR009688">
    <property type="entry name" value="FAM210A/B-like_dom"/>
</dbReference>